<keyword evidence="2" id="KW-1185">Reference proteome</keyword>
<name>A0ABV1SJE1_9RHOB</name>
<accession>A0ABV1SJE1</accession>
<dbReference type="RefSeq" id="WP_350937629.1">
    <property type="nucleotide sequence ID" value="NZ_JAYWLC010000009.1"/>
</dbReference>
<reference evidence="1 2" key="1">
    <citation type="submission" date="2024-06" db="EMBL/GenBank/DDBJ databases">
        <title>Thioclava kandeliae sp. nov. from a rhizosphere soil sample of Kandelia candel in a mangrove.</title>
        <authorList>
            <person name="Mu T."/>
        </authorList>
    </citation>
    <scope>NUCLEOTIDE SEQUENCE [LARGE SCALE GENOMIC DNA]</scope>
    <source>
        <strain evidence="1 2">CPCC 100088</strain>
    </source>
</reference>
<organism evidence="1 2">
    <name type="scientific">Thioclava kandeliae</name>
    <dbReference type="NCBI Taxonomy" id="3070818"/>
    <lineage>
        <taxon>Bacteria</taxon>
        <taxon>Pseudomonadati</taxon>
        <taxon>Pseudomonadota</taxon>
        <taxon>Alphaproteobacteria</taxon>
        <taxon>Rhodobacterales</taxon>
        <taxon>Paracoccaceae</taxon>
        <taxon>Thioclava</taxon>
    </lineage>
</organism>
<evidence type="ECO:0000313" key="2">
    <source>
        <dbReference type="Proteomes" id="UP001438953"/>
    </source>
</evidence>
<dbReference type="Proteomes" id="UP001438953">
    <property type="component" value="Unassembled WGS sequence"/>
</dbReference>
<proteinExistence type="predicted"/>
<gene>
    <name evidence="1" type="ORF">VSX56_12870</name>
</gene>
<evidence type="ECO:0000313" key="1">
    <source>
        <dbReference type="EMBL" id="MER5172666.1"/>
    </source>
</evidence>
<comment type="caution">
    <text evidence="1">The sequence shown here is derived from an EMBL/GenBank/DDBJ whole genome shotgun (WGS) entry which is preliminary data.</text>
</comment>
<sequence>MGNKFRGEALATINGLQMVMVMDFNAMCDMEETTGRTLEEVLTDFESGRILSKDLRAMAFAMLHERQPKLRLRDVGNLCGEDAQGVMAGCAAAIQAAFPPAEEVPAGGASAGNPPAAQG</sequence>
<dbReference type="EMBL" id="JAYWLC010000009">
    <property type="protein sequence ID" value="MER5172666.1"/>
    <property type="molecule type" value="Genomic_DNA"/>
</dbReference>
<evidence type="ECO:0008006" key="3">
    <source>
        <dbReference type="Google" id="ProtNLM"/>
    </source>
</evidence>
<protein>
    <recommendedName>
        <fullName evidence="3">Gene transfer agent family protein</fullName>
    </recommendedName>
</protein>